<dbReference type="PANTHER" id="PTHR11061:SF49">
    <property type="entry name" value="23S RRNA (URACIL(1939)-C(5))-METHYLTRANSFERASE RLMD"/>
    <property type="match status" value="1"/>
</dbReference>
<reference evidence="14 15" key="1">
    <citation type="submission" date="2024-09" db="EMBL/GenBank/DDBJ databases">
        <authorList>
            <person name="Sun Q."/>
            <person name="Mori K."/>
        </authorList>
    </citation>
    <scope>NUCLEOTIDE SEQUENCE [LARGE SCALE GENOMIC DNA]</scope>
    <source>
        <strain evidence="14 15">ATCC 51285</strain>
    </source>
</reference>
<dbReference type="InterPro" id="IPR029063">
    <property type="entry name" value="SAM-dependent_MTases_sf"/>
</dbReference>
<keyword evidence="3 9" id="KW-0489">Methyltransferase</keyword>
<dbReference type="PANTHER" id="PTHR11061">
    <property type="entry name" value="RNA M5U METHYLTRANSFERASE"/>
    <property type="match status" value="1"/>
</dbReference>
<dbReference type="CDD" id="cd02440">
    <property type="entry name" value="AdoMet_MTases"/>
    <property type="match status" value="1"/>
</dbReference>
<name>A0ABV5ZBL9_9GAMM</name>
<dbReference type="InterPro" id="IPR030390">
    <property type="entry name" value="MeTrfase_TrmA_AS"/>
</dbReference>
<dbReference type="InterPro" id="IPR012340">
    <property type="entry name" value="NA-bd_OB-fold"/>
</dbReference>
<dbReference type="InterPro" id="IPR030391">
    <property type="entry name" value="MeTrfase_TrmA_CS"/>
</dbReference>
<evidence type="ECO:0000256" key="5">
    <source>
        <dbReference type="ARBA" id="ARBA00022691"/>
    </source>
</evidence>
<keyword evidence="8 9" id="KW-0411">Iron-sulfur</keyword>
<dbReference type="InterPro" id="IPR010280">
    <property type="entry name" value="U5_MeTrfase_fam"/>
</dbReference>
<sequence>MALKLKGIKVPRRKSATPGRPAAQATPATEPSSPISKGILLELDIQGFSHEGRGVARYQGKTCFVEGALPDERVQARVTEVKGRFIEAQTLRVEQASPQRIEPECRYASRCGGCSLWHLQADAQLQLKQQVLAEQLQRLGQVQPHSWLPPLQGPSQGYRRRAHLALRWLSKEGRLQLGFRAVRQQEVVEVSECLVLQPELNALLPGLQQLLAQHPQPEQLGHVELAAGDEDKAVLVRILAPLPKVVLQQWLAWAAEQHCQLWLEEGKGGQTRLYCPSSANQDEHLYYTMPAFALRLGYTPADFTQVNASVNQQMVKLALELLDVQPHERVLDLFCGLGNFSLPLARQAKQVVAVEASEAMVARGRMNASLNQLSNLDFVAADLMQPFSQQAWASQGFDKVLVDPPRAGAQVAMGYLAQLSPSRILYVSCNPATLARDAAELVRHGYRFSQAGAMDMFPQTAHIEAIALFEKAD</sequence>
<keyword evidence="2 9" id="KW-0698">rRNA processing</keyword>
<dbReference type="SUPFAM" id="SSF53335">
    <property type="entry name" value="S-adenosyl-L-methionine-dependent methyltransferases"/>
    <property type="match status" value="1"/>
</dbReference>
<evidence type="ECO:0000256" key="4">
    <source>
        <dbReference type="ARBA" id="ARBA00022679"/>
    </source>
</evidence>
<feature type="binding site" evidence="9">
    <location>
        <position position="339"/>
    </location>
    <ligand>
        <name>S-adenosyl-L-methionine</name>
        <dbReference type="ChEBI" id="CHEBI:59789"/>
    </ligand>
</feature>
<evidence type="ECO:0000256" key="6">
    <source>
        <dbReference type="ARBA" id="ARBA00022723"/>
    </source>
</evidence>
<keyword evidence="15" id="KW-1185">Reference proteome</keyword>
<evidence type="ECO:0000313" key="14">
    <source>
        <dbReference type="EMBL" id="MFB9885919.1"/>
    </source>
</evidence>
<feature type="binding site" evidence="9">
    <location>
        <position position="193"/>
    </location>
    <ligand>
        <name>[4Fe-4S] cluster</name>
        <dbReference type="ChEBI" id="CHEBI:49883"/>
    </ligand>
</feature>
<dbReference type="SUPFAM" id="SSF50249">
    <property type="entry name" value="Nucleic acid-binding proteins"/>
    <property type="match status" value="1"/>
</dbReference>
<evidence type="ECO:0000256" key="1">
    <source>
        <dbReference type="ARBA" id="ARBA00022485"/>
    </source>
</evidence>
<dbReference type="RefSeq" id="WP_081414480.1">
    <property type="nucleotide sequence ID" value="NZ_JBHLZN010000001.1"/>
</dbReference>
<dbReference type="PROSITE" id="PS51687">
    <property type="entry name" value="SAM_MT_RNA_M5U"/>
    <property type="match status" value="1"/>
</dbReference>
<feature type="binding site" evidence="9">
    <location>
        <position position="114"/>
    </location>
    <ligand>
        <name>[4Fe-4S] cluster</name>
        <dbReference type="ChEBI" id="CHEBI:49883"/>
    </ligand>
</feature>
<dbReference type="HAMAP" id="MF_01010">
    <property type="entry name" value="23SrRNA_methyltr_RlmD"/>
    <property type="match status" value="1"/>
</dbReference>
<dbReference type="PROSITE" id="PS50926">
    <property type="entry name" value="TRAM"/>
    <property type="match status" value="1"/>
</dbReference>
<dbReference type="NCBIfam" id="NF009639">
    <property type="entry name" value="PRK13168.1"/>
    <property type="match status" value="1"/>
</dbReference>
<feature type="compositionally biased region" description="Polar residues" evidence="12">
    <location>
        <begin position="26"/>
        <end position="35"/>
    </location>
</feature>
<dbReference type="Gene3D" id="3.40.50.150">
    <property type="entry name" value="Vaccinia Virus protein VP39"/>
    <property type="match status" value="1"/>
</dbReference>
<dbReference type="Gene3D" id="2.40.50.140">
    <property type="entry name" value="Nucleic acid-binding proteins"/>
    <property type="match status" value="1"/>
</dbReference>
<feature type="binding site" evidence="9 10">
    <location>
        <position position="355"/>
    </location>
    <ligand>
        <name>S-adenosyl-L-methionine</name>
        <dbReference type="ChEBI" id="CHEBI:59789"/>
    </ligand>
</feature>
<comment type="catalytic activity">
    <reaction evidence="9">
        <text>uridine(1939) in 23S rRNA + S-adenosyl-L-methionine = 5-methyluridine(1939) in 23S rRNA + S-adenosyl-L-homocysteine + H(+)</text>
        <dbReference type="Rhea" id="RHEA:42908"/>
        <dbReference type="Rhea" id="RHEA-COMP:10278"/>
        <dbReference type="Rhea" id="RHEA-COMP:10279"/>
        <dbReference type="ChEBI" id="CHEBI:15378"/>
        <dbReference type="ChEBI" id="CHEBI:57856"/>
        <dbReference type="ChEBI" id="CHEBI:59789"/>
        <dbReference type="ChEBI" id="CHEBI:65315"/>
        <dbReference type="ChEBI" id="CHEBI:74447"/>
        <dbReference type="EC" id="2.1.1.190"/>
    </reaction>
</comment>
<evidence type="ECO:0000256" key="10">
    <source>
        <dbReference type="PROSITE-ProRule" id="PRU01024"/>
    </source>
</evidence>
<accession>A0ABV5ZBL9</accession>
<organism evidence="14 15">
    <name type="scientific">Balneatrix alpica</name>
    <dbReference type="NCBI Taxonomy" id="75684"/>
    <lineage>
        <taxon>Bacteria</taxon>
        <taxon>Pseudomonadati</taxon>
        <taxon>Pseudomonadota</taxon>
        <taxon>Gammaproteobacteria</taxon>
        <taxon>Oceanospirillales</taxon>
        <taxon>Balneatrichaceae</taxon>
        <taxon>Balneatrix</taxon>
    </lineage>
</organism>
<comment type="similarity">
    <text evidence="9">Belongs to the class I-like SAM-binding methyltransferase superfamily. RNA M5U methyltransferase family. RlmD subfamily.</text>
</comment>
<dbReference type="Pfam" id="PF01938">
    <property type="entry name" value="TRAM"/>
    <property type="match status" value="1"/>
</dbReference>
<keyword evidence="4 9" id="KW-0808">Transferase</keyword>
<evidence type="ECO:0000256" key="11">
    <source>
        <dbReference type="PROSITE-ProRule" id="PRU10015"/>
    </source>
</evidence>
<comment type="function">
    <text evidence="9">Catalyzes the formation of 5-methyl-uridine at position 1939 (m5U1939) in 23S rRNA.</text>
</comment>
<dbReference type="NCBIfam" id="TIGR00479">
    <property type="entry name" value="rumA"/>
    <property type="match status" value="1"/>
</dbReference>
<dbReference type="EC" id="2.1.1.190" evidence="9"/>
<evidence type="ECO:0000256" key="12">
    <source>
        <dbReference type="SAM" id="MobiDB-lite"/>
    </source>
</evidence>
<keyword evidence="6 9" id="KW-0479">Metal-binding</keyword>
<dbReference type="GO" id="GO:0008168">
    <property type="term" value="F:methyltransferase activity"/>
    <property type="evidence" value="ECO:0007669"/>
    <property type="project" value="UniProtKB-KW"/>
</dbReference>
<feature type="region of interest" description="Disordered" evidence="12">
    <location>
        <begin position="1"/>
        <end position="35"/>
    </location>
</feature>
<evidence type="ECO:0000256" key="8">
    <source>
        <dbReference type="ARBA" id="ARBA00023014"/>
    </source>
</evidence>
<feature type="domain" description="TRAM" evidence="13">
    <location>
        <begin position="34"/>
        <end position="92"/>
    </location>
</feature>
<feature type="binding site" evidence="9">
    <location>
        <position position="111"/>
    </location>
    <ligand>
        <name>[4Fe-4S] cluster</name>
        <dbReference type="ChEBI" id="CHEBI:49883"/>
    </ligand>
</feature>
<gene>
    <name evidence="9 14" type="primary">rlmD</name>
    <name evidence="14" type="ORF">ACFFLH_05815</name>
</gene>
<keyword evidence="5 9" id="KW-0949">S-adenosyl-L-methionine</keyword>
<evidence type="ECO:0000313" key="15">
    <source>
        <dbReference type="Proteomes" id="UP001589628"/>
    </source>
</evidence>
<dbReference type="Pfam" id="PF05958">
    <property type="entry name" value="tRNA_U5-meth_tr"/>
    <property type="match status" value="1"/>
</dbReference>
<dbReference type="Proteomes" id="UP001589628">
    <property type="component" value="Unassembled WGS sequence"/>
</dbReference>
<feature type="binding site" evidence="9">
    <location>
        <position position="382"/>
    </location>
    <ligand>
        <name>S-adenosyl-L-methionine</name>
        <dbReference type="ChEBI" id="CHEBI:59789"/>
    </ligand>
</feature>
<dbReference type="InterPro" id="IPR002792">
    <property type="entry name" value="TRAM_dom"/>
</dbReference>
<keyword evidence="1 9" id="KW-0004">4Fe-4S</keyword>
<dbReference type="InterPro" id="IPR001566">
    <property type="entry name" value="23S_rRNA_MeTrfase_RlmD"/>
</dbReference>
<evidence type="ECO:0000256" key="9">
    <source>
        <dbReference type="HAMAP-Rule" id="MF_01010"/>
    </source>
</evidence>
<keyword evidence="7 9" id="KW-0408">Iron</keyword>
<evidence type="ECO:0000256" key="2">
    <source>
        <dbReference type="ARBA" id="ARBA00022552"/>
    </source>
</evidence>
<evidence type="ECO:0000256" key="3">
    <source>
        <dbReference type="ARBA" id="ARBA00022603"/>
    </source>
</evidence>
<evidence type="ECO:0000256" key="7">
    <source>
        <dbReference type="ARBA" id="ARBA00023004"/>
    </source>
</evidence>
<dbReference type="GO" id="GO:0032259">
    <property type="term" value="P:methylation"/>
    <property type="evidence" value="ECO:0007669"/>
    <property type="project" value="UniProtKB-KW"/>
</dbReference>
<feature type="binding site" evidence="9 10">
    <location>
        <position position="334"/>
    </location>
    <ligand>
        <name>S-adenosyl-L-methionine</name>
        <dbReference type="ChEBI" id="CHEBI:59789"/>
    </ligand>
</feature>
<proteinExistence type="inferred from homology"/>
<dbReference type="PROSITE" id="PS01230">
    <property type="entry name" value="TRMA_1"/>
    <property type="match status" value="1"/>
</dbReference>
<feature type="binding site" evidence="9 10">
    <location>
        <position position="305"/>
    </location>
    <ligand>
        <name>S-adenosyl-L-methionine</name>
        <dbReference type="ChEBI" id="CHEBI:59789"/>
    </ligand>
</feature>
<evidence type="ECO:0000259" key="13">
    <source>
        <dbReference type="PROSITE" id="PS50926"/>
    </source>
</evidence>
<dbReference type="PROSITE" id="PS01231">
    <property type="entry name" value="TRMA_2"/>
    <property type="match status" value="1"/>
</dbReference>
<protein>
    <recommendedName>
        <fullName evidence="9">23S rRNA (uracil(1939)-C(5))-methyltransferase RlmD</fullName>
        <ecNumber evidence="9">2.1.1.190</ecNumber>
    </recommendedName>
    <alternativeName>
        <fullName evidence="9">23S rRNA(m5U1939)-methyltransferase</fullName>
    </alternativeName>
</protein>
<dbReference type="EMBL" id="JBHLZN010000001">
    <property type="protein sequence ID" value="MFB9885919.1"/>
    <property type="molecule type" value="Genomic_DNA"/>
</dbReference>
<feature type="binding site" evidence="9">
    <location>
        <position position="105"/>
    </location>
    <ligand>
        <name>[4Fe-4S] cluster</name>
        <dbReference type="ChEBI" id="CHEBI:49883"/>
    </ligand>
</feature>
<feature type="compositionally biased region" description="Basic residues" evidence="12">
    <location>
        <begin position="1"/>
        <end position="15"/>
    </location>
</feature>
<feature type="active site" description="Nucleophile" evidence="9 10">
    <location>
        <position position="429"/>
    </location>
</feature>
<feature type="active site" evidence="11">
    <location>
        <position position="429"/>
    </location>
</feature>
<comment type="caution">
    <text evidence="14">The sequence shown here is derived from an EMBL/GenBank/DDBJ whole genome shotgun (WGS) entry which is preliminary data.</text>
</comment>
<feature type="binding site" evidence="9 10">
    <location>
        <position position="403"/>
    </location>
    <ligand>
        <name>S-adenosyl-L-methionine</name>
        <dbReference type="ChEBI" id="CHEBI:59789"/>
    </ligand>
</feature>
<dbReference type="Gene3D" id="2.40.50.1070">
    <property type="match status" value="1"/>
</dbReference>